<sequence length="73" mass="8641">MVGFFLITFRELLYIGIHLFIHCSITCNLRDACFCFFVILNQLVADLLWGSGTFNNKFWLFVQFYTCLFRLVS</sequence>
<dbReference type="EMBL" id="JAUHHV010000004">
    <property type="protein sequence ID" value="KAK1428439.1"/>
    <property type="molecule type" value="Genomic_DNA"/>
</dbReference>
<name>A0AAD8KTK6_TARER</name>
<reference evidence="1" key="1">
    <citation type="journal article" date="2023" name="bioRxiv">
        <title>Improved chromosome-level genome assembly for marigold (Tagetes erecta).</title>
        <authorList>
            <person name="Jiang F."/>
            <person name="Yuan L."/>
            <person name="Wang S."/>
            <person name="Wang H."/>
            <person name="Xu D."/>
            <person name="Wang A."/>
            <person name="Fan W."/>
        </authorList>
    </citation>
    <scope>NUCLEOTIDE SEQUENCE</scope>
    <source>
        <strain evidence="1">WSJ</strain>
        <tissue evidence="1">Leaf</tissue>
    </source>
</reference>
<accession>A0AAD8KTK6</accession>
<evidence type="ECO:0000313" key="2">
    <source>
        <dbReference type="Proteomes" id="UP001229421"/>
    </source>
</evidence>
<dbReference type="Proteomes" id="UP001229421">
    <property type="component" value="Unassembled WGS sequence"/>
</dbReference>
<protein>
    <submittedName>
        <fullName evidence="1">Uncharacterized protein</fullName>
    </submittedName>
</protein>
<keyword evidence="2" id="KW-1185">Reference proteome</keyword>
<evidence type="ECO:0000313" key="1">
    <source>
        <dbReference type="EMBL" id="KAK1428439.1"/>
    </source>
</evidence>
<dbReference type="AlphaFoldDB" id="A0AAD8KTK6"/>
<organism evidence="1 2">
    <name type="scientific">Tagetes erecta</name>
    <name type="common">African marigold</name>
    <dbReference type="NCBI Taxonomy" id="13708"/>
    <lineage>
        <taxon>Eukaryota</taxon>
        <taxon>Viridiplantae</taxon>
        <taxon>Streptophyta</taxon>
        <taxon>Embryophyta</taxon>
        <taxon>Tracheophyta</taxon>
        <taxon>Spermatophyta</taxon>
        <taxon>Magnoliopsida</taxon>
        <taxon>eudicotyledons</taxon>
        <taxon>Gunneridae</taxon>
        <taxon>Pentapetalae</taxon>
        <taxon>asterids</taxon>
        <taxon>campanulids</taxon>
        <taxon>Asterales</taxon>
        <taxon>Asteraceae</taxon>
        <taxon>Asteroideae</taxon>
        <taxon>Heliantheae alliance</taxon>
        <taxon>Tageteae</taxon>
        <taxon>Tagetes</taxon>
    </lineage>
</organism>
<gene>
    <name evidence="1" type="ORF">QVD17_17273</name>
</gene>
<proteinExistence type="predicted"/>
<comment type="caution">
    <text evidence="1">The sequence shown here is derived from an EMBL/GenBank/DDBJ whole genome shotgun (WGS) entry which is preliminary data.</text>
</comment>